<protein>
    <submittedName>
        <fullName evidence="1">Predicted N-formylglutamate amidohydrolase</fullName>
    </submittedName>
</protein>
<organism evidence="1 2">
    <name type="scientific">Yoonia rosea</name>
    <dbReference type="NCBI Taxonomy" id="287098"/>
    <lineage>
        <taxon>Bacteria</taxon>
        <taxon>Pseudomonadati</taxon>
        <taxon>Pseudomonadota</taxon>
        <taxon>Alphaproteobacteria</taxon>
        <taxon>Rhodobacterales</taxon>
        <taxon>Paracoccaceae</taxon>
        <taxon>Yoonia</taxon>
    </lineage>
</organism>
<keyword evidence="1" id="KW-0378">Hydrolase</keyword>
<dbReference type="AlphaFoldDB" id="A0A1R3XJJ1"/>
<dbReference type="PIRSF" id="PIRSF029730">
    <property type="entry name" value="UCP029730"/>
    <property type="match status" value="1"/>
</dbReference>
<dbReference type="GO" id="GO:0016787">
    <property type="term" value="F:hydrolase activity"/>
    <property type="evidence" value="ECO:0007669"/>
    <property type="project" value="UniProtKB-KW"/>
</dbReference>
<dbReference type="SUPFAM" id="SSF53187">
    <property type="entry name" value="Zn-dependent exopeptidases"/>
    <property type="match status" value="1"/>
</dbReference>
<proteinExistence type="predicted"/>
<keyword evidence="2" id="KW-1185">Reference proteome</keyword>
<evidence type="ECO:0000313" key="1">
    <source>
        <dbReference type="EMBL" id="SIT90434.1"/>
    </source>
</evidence>
<dbReference type="Pfam" id="PF05013">
    <property type="entry name" value="FGase"/>
    <property type="match status" value="1"/>
</dbReference>
<dbReference type="EMBL" id="FTPR01000003">
    <property type="protein sequence ID" value="SIT90434.1"/>
    <property type="molecule type" value="Genomic_DNA"/>
</dbReference>
<gene>
    <name evidence="1" type="ORF">SAMN05421665_3107</name>
</gene>
<dbReference type="InterPro" id="IPR007709">
    <property type="entry name" value="N-FG_amidohydro"/>
</dbReference>
<dbReference type="OrthoDB" id="9815326at2"/>
<accession>A0A1R3XJJ1</accession>
<dbReference type="InterPro" id="IPR011227">
    <property type="entry name" value="UCP029730"/>
</dbReference>
<sequence>MALNQTQETVVEVSRSAARSRIVLVCEHASFYIPETLDGLGASSAARHSHAAWDLGAMAVAELMSRDLDACLVASNVSRLVYDCNRPPEAPDAIPVRSEVFEIPGNVGLTDEEKQARISRYYTPFRQALAVEIARRTDPVLVTIHSFVPVYNGKRRDVEIGILHDRDSVLADAMLRAADQSYVVRRNAPYGPQDGVTHTLKEHAIKHGYLNVMIEVRNDLIADEAGQTAIAKSLTAWVRQALETLGVDACLA</sequence>
<dbReference type="STRING" id="287098.SAMN05421665_3107"/>
<evidence type="ECO:0000313" key="2">
    <source>
        <dbReference type="Proteomes" id="UP000186997"/>
    </source>
</evidence>
<dbReference type="RefSeq" id="WP_076660802.1">
    <property type="nucleotide sequence ID" value="NZ_FTPR01000003.1"/>
</dbReference>
<reference evidence="2" key="1">
    <citation type="submission" date="2017-01" db="EMBL/GenBank/DDBJ databases">
        <authorList>
            <person name="Varghese N."/>
            <person name="Submissions S."/>
        </authorList>
    </citation>
    <scope>NUCLEOTIDE SEQUENCE [LARGE SCALE GENOMIC DNA]</scope>
    <source>
        <strain evidence="2">DSM 29591</strain>
    </source>
</reference>
<dbReference type="Proteomes" id="UP000186997">
    <property type="component" value="Unassembled WGS sequence"/>
</dbReference>
<dbReference type="Gene3D" id="3.40.630.40">
    <property type="entry name" value="Zn-dependent exopeptidases"/>
    <property type="match status" value="1"/>
</dbReference>
<name>A0A1R3XJJ1_9RHOB</name>